<dbReference type="OrthoDB" id="2143914at2759"/>
<keyword evidence="3" id="KW-0805">Transcription regulation</keyword>
<evidence type="ECO:0000259" key="8">
    <source>
        <dbReference type="PROSITE" id="PS50090"/>
    </source>
</evidence>
<feature type="region of interest" description="Disordered" evidence="7">
    <location>
        <begin position="39"/>
        <end position="63"/>
    </location>
</feature>
<feature type="domain" description="Myb-like" evidence="8">
    <location>
        <begin position="1"/>
        <end position="36"/>
    </location>
</feature>
<dbReference type="PROSITE" id="PS50090">
    <property type="entry name" value="MYB_LIKE"/>
    <property type="match status" value="1"/>
</dbReference>
<keyword evidence="5" id="KW-0804">Transcription</keyword>
<comment type="subcellular location">
    <subcellularLocation>
        <location evidence="1">Nucleus</location>
    </subcellularLocation>
</comment>
<keyword evidence="4" id="KW-0238">DNA-binding</keyword>
<dbReference type="Proteomes" id="UP000594638">
    <property type="component" value="Unassembled WGS sequence"/>
</dbReference>
<feature type="compositionally biased region" description="Polar residues" evidence="7">
    <location>
        <begin position="178"/>
        <end position="190"/>
    </location>
</feature>
<evidence type="ECO:0000256" key="6">
    <source>
        <dbReference type="ARBA" id="ARBA00023242"/>
    </source>
</evidence>
<proteinExistence type="predicted"/>
<dbReference type="SUPFAM" id="SSF46689">
    <property type="entry name" value="Homeodomain-like"/>
    <property type="match status" value="1"/>
</dbReference>
<feature type="domain" description="HTH myb-type" evidence="9">
    <location>
        <begin position="1"/>
        <end position="40"/>
    </location>
</feature>
<feature type="compositionally biased region" description="Low complexity" evidence="7">
    <location>
        <begin position="132"/>
        <end position="153"/>
    </location>
</feature>
<protein>
    <submittedName>
        <fullName evidence="10">Myb-related 306-like</fullName>
    </submittedName>
</protein>
<evidence type="ECO:0000256" key="2">
    <source>
        <dbReference type="ARBA" id="ARBA00022737"/>
    </source>
</evidence>
<comment type="caution">
    <text evidence="10">The sequence shown here is derived from an EMBL/GenBank/DDBJ whole genome shotgun (WGS) entry which is preliminary data.</text>
</comment>
<evidence type="ECO:0000259" key="9">
    <source>
        <dbReference type="PROSITE" id="PS51294"/>
    </source>
</evidence>
<evidence type="ECO:0000313" key="10">
    <source>
        <dbReference type="EMBL" id="CAA2963207.1"/>
    </source>
</evidence>
<dbReference type="GO" id="GO:0003677">
    <property type="term" value="F:DNA binding"/>
    <property type="evidence" value="ECO:0007669"/>
    <property type="project" value="UniProtKB-KW"/>
</dbReference>
<feature type="compositionally biased region" description="Polar residues" evidence="7">
    <location>
        <begin position="46"/>
        <end position="61"/>
    </location>
</feature>
<dbReference type="PANTHER" id="PTHR47997">
    <property type="entry name" value="MYB DOMAIN PROTEIN 55"/>
    <property type="match status" value="1"/>
</dbReference>
<gene>
    <name evidence="10" type="ORF">OLEA9_A062103</name>
</gene>
<keyword evidence="11" id="KW-1185">Reference proteome</keyword>
<dbReference type="GO" id="GO:0005634">
    <property type="term" value="C:nucleus"/>
    <property type="evidence" value="ECO:0007669"/>
    <property type="project" value="UniProtKB-SubCell"/>
</dbReference>
<dbReference type="PROSITE" id="PS51294">
    <property type="entry name" value="HTH_MYB"/>
    <property type="match status" value="1"/>
</dbReference>
<feature type="compositionally biased region" description="Polar residues" evidence="7">
    <location>
        <begin position="154"/>
        <end position="169"/>
    </location>
</feature>
<evidence type="ECO:0000256" key="4">
    <source>
        <dbReference type="ARBA" id="ARBA00023125"/>
    </source>
</evidence>
<dbReference type="Gene3D" id="1.10.10.60">
    <property type="entry name" value="Homeodomain-like"/>
    <property type="match status" value="1"/>
</dbReference>
<dbReference type="Pfam" id="PF00249">
    <property type="entry name" value="Myb_DNA-binding"/>
    <property type="match status" value="1"/>
</dbReference>
<reference evidence="10 11" key="1">
    <citation type="submission" date="2019-12" db="EMBL/GenBank/DDBJ databases">
        <authorList>
            <person name="Alioto T."/>
            <person name="Alioto T."/>
            <person name="Gomez Garrido J."/>
        </authorList>
    </citation>
    <scope>NUCLEOTIDE SEQUENCE [LARGE SCALE GENOMIC DNA]</scope>
</reference>
<accession>A0A8S0Q9N4</accession>
<dbReference type="InterPro" id="IPR051953">
    <property type="entry name" value="Plant_SW-associated_TFs"/>
</dbReference>
<dbReference type="InterPro" id="IPR009057">
    <property type="entry name" value="Homeodomain-like_sf"/>
</dbReference>
<dbReference type="InterPro" id="IPR017930">
    <property type="entry name" value="Myb_dom"/>
</dbReference>
<keyword evidence="2" id="KW-0677">Repeat</keyword>
<sequence length="253" mass="27686">MIIHLQALLGNRWAAIASYLPQRTDNDIKNFWNTHLKKKLKKQQGNDEQNQEGSSDSQSIPKGQWERRLQTDIHMAKQALCEALSLDKWNTNLLDSKPFPVTLSETKPIQTSTYASSTENIARLLQNWTKKSPNSSQAGSSQSTTQTSFNNPSIGTSSSPSEGTISATTPEGFDSFMGFSSSNSDVSQSEGEPKVNAANFIPEAGTLQGESKINLDIQMPLTLLENWLFDDASAQGGGGYIMDMSLGENADLF</sequence>
<keyword evidence="6" id="KW-0539">Nucleus</keyword>
<dbReference type="PANTHER" id="PTHR47997:SF75">
    <property type="entry name" value="MYB DOMAIN PROTEIN 55"/>
    <property type="match status" value="1"/>
</dbReference>
<evidence type="ECO:0000256" key="3">
    <source>
        <dbReference type="ARBA" id="ARBA00023015"/>
    </source>
</evidence>
<organism evidence="10 11">
    <name type="scientific">Olea europaea subsp. europaea</name>
    <dbReference type="NCBI Taxonomy" id="158383"/>
    <lineage>
        <taxon>Eukaryota</taxon>
        <taxon>Viridiplantae</taxon>
        <taxon>Streptophyta</taxon>
        <taxon>Embryophyta</taxon>
        <taxon>Tracheophyta</taxon>
        <taxon>Spermatophyta</taxon>
        <taxon>Magnoliopsida</taxon>
        <taxon>eudicotyledons</taxon>
        <taxon>Gunneridae</taxon>
        <taxon>Pentapetalae</taxon>
        <taxon>asterids</taxon>
        <taxon>lamiids</taxon>
        <taxon>Lamiales</taxon>
        <taxon>Oleaceae</taxon>
        <taxon>Oleeae</taxon>
        <taxon>Olea</taxon>
    </lineage>
</organism>
<evidence type="ECO:0000256" key="5">
    <source>
        <dbReference type="ARBA" id="ARBA00023163"/>
    </source>
</evidence>
<dbReference type="SMART" id="SM00717">
    <property type="entry name" value="SANT"/>
    <property type="match status" value="1"/>
</dbReference>
<feature type="region of interest" description="Disordered" evidence="7">
    <location>
        <begin position="130"/>
        <end position="193"/>
    </location>
</feature>
<evidence type="ECO:0000256" key="1">
    <source>
        <dbReference type="ARBA" id="ARBA00004123"/>
    </source>
</evidence>
<dbReference type="EMBL" id="CACTIH010001808">
    <property type="protein sequence ID" value="CAA2963207.1"/>
    <property type="molecule type" value="Genomic_DNA"/>
</dbReference>
<dbReference type="AlphaFoldDB" id="A0A8S0Q9N4"/>
<evidence type="ECO:0000256" key="7">
    <source>
        <dbReference type="SAM" id="MobiDB-lite"/>
    </source>
</evidence>
<name>A0A8S0Q9N4_OLEEU</name>
<dbReference type="Gramene" id="OE9A062103T2">
    <property type="protein sequence ID" value="OE9A062103C2"/>
    <property type="gene ID" value="OE9A062103"/>
</dbReference>
<dbReference type="CDD" id="cd00167">
    <property type="entry name" value="SANT"/>
    <property type="match status" value="1"/>
</dbReference>
<evidence type="ECO:0000313" key="11">
    <source>
        <dbReference type="Proteomes" id="UP000594638"/>
    </source>
</evidence>
<dbReference type="InterPro" id="IPR001005">
    <property type="entry name" value="SANT/Myb"/>
</dbReference>